<sequence length="156" mass="16280">MARRFLLTAPLLAGLALLPCGALHAQSTGDGVVADVLTRPIQRGDLLSERDFAPEEVTAAQARGSLAAQQVAGMEARRTLRAGMPVRASDLAEPRLVKRGETVKISVREGALTITAMGRALADAALGEQVRVFSEATNQTLQGVVEGAGTVRVLAP</sequence>
<comment type="similarity">
    <text evidence="4">Belongs to the FlgA family.</text>
</comment>
<dbReference type="Proteomes" id="UP000759298">
    <property type="component" value="Unassembled WGS sequence"/>
</dbReference>
<keyword evidence="6" id="KW-0282">Flagellum</keyword>
<dbReference type="PANTHER" id="PTHR36307:SF1">
    <property type="entry name" value="FLAGELLA BASAL BODY P-RING FORMATION PROTEIN FLGA"/>
    <property type="match status" value="1"/>
</dbReference>
<dbReference type="PANTHER" id="PTHR36307">
    <property type="entry name" value="FLAGELLA BASAL BODY P-RING FORMATION PROTEIN FLGA"/>
    <property type="match status" value="1"/>
</dbReference>
<dbReference type="CDD" id="cd11614">
    <property type="entry name" value="SAF_CpaB_FlgA_like"/>
    <property type="match status" value="1"/>
</dbReference>
<reference evidence="6 7" key="1">
    <citation type="submission" date="2021-07" db="EMBL/GenBank/DDBJ databases">
        <title>Alteriqipengyuania abyssalis NZ-12B nov, sp.nov isolated from deep sea sponge in pacific ocean.</title>
        <authorList>
            <person name="Tareen S."/>
            <person name="Wink J."/>
        </authorList>
    </citation>
    <scope>NUCLEOTIDE SEQUENCE [LARGE SCALE GENOMIC DNA]</scope>
    <source>
        <strain evidence="6 7">NZ-12B</strain>
    </source>
</reference>
<evidence type="ECO:0000256" key="3">
    <source>
        <dbReference type="ARBA" id="ARBA00022764"/>
    </source>
</evidence>
<feature type="signal peptide" evidence="4">
    <location>
        <begin position="1"/>
        <end position="25"/>
    </location>
</feature>
<dbReference type="InterPro" id="IPR039246">
    <property type="entry name" value="Flagellar_FlgA"/>
</dbReference>
<dbReference type="InterPro" id="IPR013974">
    <property type="entry name" value="SAF"/>
</dbReference>
<gene>
    <name evidence="6" type="primary">flgA</name>
    <name evidence="6" type="ORF">KYN89_12485</name>
</gene>
<keyword evidence="6" id="KW-0966">Cell projection</keyword>
<feature type="domain" description="SAF" evidence="5">
    <location>
        <begin position="32"/>
        <end position="92"/>
    </location>
</feature>
<dbReference type="Pfam" id="PF13144">
    <property type="entry name" value="ChapFlgA"/>
    <property type="match status" value="1"/>
</dbReference>
<comment type="caution">
    <text evidence="6">The sequence shown here is derived from an EMBL/GenBank/DDBJ whole genome shotgun (WGS) entry which is preliminary data.</text>
</comment>
<keyword evidence="6" id="KW-0969">Cilium</keyword>
<keyword evidence="4" id="KW-1005">Bacterial flagellum biogenesis</keyword>
<organism evidence="6 7">
    <name type="scientific">Alteriqipengyuania abyssalis</name>
    <dbReference type="NCBI Taxonomy" id="2860200"/>
    <lineage>
        <taxon>Bacteria</taxon>
        <taxon>Pseudomonadati</taxon>
        <taxon>Pseudomonadota</taxon>
        <taxon>Alphaproteobacteria</taxon>
        <taxon>Sphingomonadales</taxon>
        <taxon>Erythrobacteraceae</taxon>
        <taxon>Alteriqipengyuania</taxon>
    </lineage>
</organism>
<comment type="subcellular location">
    <subcellularLocation>
        <location evidence="1 4">Periplasm</location>
    </subcellularLocation>
</comment>
<evidence type="ECO:0000313" key="6">
    <source>
        <dbReference type="EMBL" id="MBY8337860.1"/>
    </source>
</evidence>
<comment type="function">
    <text evidence="4">Involved in the assembly process of the P-ring formation. It may associate with FlgF on the rod constituting a structure essential for the P-ring assembly or may act as a modulator protein for the P-ring assembly.</text>
</comment>
<dbReference type="Gene3D" id="3.90.1210.10">
    <property type="entry name" value="Antifreeze-like/N-acetylneuraminic acid synthase C-terminal domain"/>
    <property type="match status" value="1"/>
</dbReference>
<evidence type="ECO:0000256" key="4">
    <source>
        <dbReference type="RuleBase" id="RU362063"/>
    </source>
</evidence>
<dbReference type="NCBIfam" id="TIGR03170">
    <property type="entry name" value="flgA_cterm"/>
    <property type="match status" value="1"/>
</dbReference>
<evidence type="ECO:0000256" key="1">
    <source>
        <dbReference type="ARBA" id="ARBA00004418"/>
    </source>
</evidence>
<dbReference type="EMBL" id="JAHWXP010000003">
    <property type="protein sequence ID" value="MBY8337860.1"/>
    <property type="molecule type" value="Genomic_DNA"/>
</dbReference>
<name>A0ABS7PFK7_9SPHN</name>
<dbReference type="RefSeq" id="WP_222825358.1">
    <property type="nucleotide sequence ID" value="NZ_JAHWXP010000003.1"/>
</dbReference>
<feature type="chain" id="PRO_5044983211" description="Flagella basal body P-ring formation protein FlgA" evidence="4">
    <location>
        <begin position="26"/>
        <end position="156"/>
    </location>
</feature>
<dbReference type="Gene3D" id="2.30.30.760">
    <property type="match status" value="1"/>
</dbReference>
<evidence type="ECO:0000259" key="5">
    <source>
        <dbReference type="SMART" id="SM00858"/>
    </source>
</evidence>
<evidence type="ECO:0000313" key="7">
    <source>
        <dbReference type="Proteomes" id="UP000759298"/>
    </source>
</evidence>
<keyword evidence="3 4" id="KW-0574">Periplasm</keyword>
<proteinExistence type="inferred from homology"/>
<dbReference type="InterPro" id="IPR017585">
    <property type="entry name" value="SAF_FlgA"/>
</dbReference>
<protein>
    <recommendedName>
        <fullName evidence="4">Flagella basal body P-ring formation protein FlgA</fullName>
    </recommendedName>
</protein>
<evidence type="ECO:0000256" key="2">
    <source>
        <dbReference type="ARBA" id="ARBA00022729"/>
    </source>
</evidence>
<keyword evidence="7" id="KW-1185">Reference proteome</keyword>
<accession>A0ABS7PFK7</accession>
<dbReference type="SMART" id="SM00858">
    <property type="entry name" value="SAF"/>
    <property type="match status" value="1"/>
</dbReference>
<keyword evidence="2 4" id="KW-0732">Signal</keyword>